<dbReference type="Proteomes" id="UP000249016">
    <property type="component" value="Unassembled WGS sequence"/>
</dbReference>
<keyword evidence="4" id="KW-1185">Reference proteome</keyword>
<dbReference type="PANTHER" id="PTHR32309:SF13">
    <property type="entry name" value="FERRIC ENTEROBACTIN TRANSPORT PROTEIN FEPE"/>
    <property type="match status" value="1"/>
</dbReference>
<evidence type="ECO:0000313" key="4">
    <source>
        <dbReference type="Proteomes" id="UP000249016"/>
    </source>
</evidence>
<dbReference type="InterPro" id="IPR050445">
    <property type="entry name" value="Bact_polysacc_biosynth/exp"/>
</dbReference>
<dbReference type="AlphaFoldDB" id="A0A327NS51"/>
<keyword evidence="1" id="KW-0472">Membrane</keyword>
<dbReference type="GO" id="GO:0004713">
    <property type="term" value="F:protein tyrosine kinase activity"/>
    <property type="evidence" value="ECO:0007669"/>
    <property type="project" value="TreeGrafter"/>
</dbReference>
<dbReference type="InterPro" id="IPR032807">
    <property type="entry name" value="GNVR"/>
</dbReference>
<evidence type="ECO:0000313" key="3">
    <source>
        <dbReference type="EMBL" id="RAI75568.1"/>
    </source>
</evidence>
<accession>A0A327NS51</accession>
<organism evidence="3 4">
    <name type="scientific">Spirosoma telluris</name>
    <dbReference type="NCBI Taxonomy" id="2183553"/>
    <lineage>
        <taxon>Bacteria</taxon>
        <taxon>Pseudomonadati</taxon>
        <taxon>Bacteroidota</taxon>
        <taxon>Cytophagia</taxon>
        <taxon>Cytophagales</taxon>
        <taxon>Cytophagaceae</taxon>
        <taxon>Spirosoma</taxon>
    </lineage>
</organism>
<dbReference type="OrthoDB" id="1522571at2"/>
<feature type="transmembrane region" description="Helical" evidence="1">
    <location>
        <begin position="327"/>
        <end position="347"/>
    </location>
</feature>
<proteinExistence type="predicted"/>
<dbReference type="GO" id="GO:0005886">
    <property type="term" value="C:plasma membrane"/>
    <property type="evidence" value="ECO:0007669"/>
    <property type="project" value="TreeGrafter"/>
</dbReference>
<dbReference type="PANTHER" id="PTHR32309">
    <property type="entry name" value="TYROSINE-PROTEIN KINASE"/>
    <property type="match status" value="1"/>
</dbReference>
<dbReference type="RefSeq" id="WP_111344128.1">
    <property type="nucleotide sequence ID" value="NZ_QLII01000001.1"/>
</dbReference>
<comment type="caution">
    <text evidence="3">The sequence shown here is derived from an EMBL/GenBank/DDBJ whole genome shotgun (WGS) entry which is preliminary data.</text>
</comment>
<protein>
    <submittedName>
        <fullName evidence="3">Lipopolysaccharide biosynthesis protein</fullName>
    </submittedName>
</protein>
<keyword evidence="1" id="KW-1133">Transmembrane helix</keyword>
<name>A0A327NS51_9BACT</name>
<sequence>MITSTEFSATLVPSRWVDLPAEAVIRAIWLARLRVAKRTVSFAVIGAITALLQPSEFRSEARIIPEMNTGANDLFKRLSSMAGFAGVDFSDTEDLDAVRPDLYPNVLQSTPFILFLIDAPITGKEPLKTVGQFLSAGHMGWSWKELLAFDIQEDTKHSPSHMIKGPVHLSVQQQEVAEEIGERVNAKLDTRSGVITITAQMPDAQAAATVAQLALNYLTEYVTTYRTGKARQDLDFYDKQLANARQRYHKAQLAVFDYNDNHKAVVQQTTTIDRHRMEAELIIAQSVYTELSRQFEQAKLNVQERTPVFNVLEPPNVPLKRIAPRRMLIVLVFTLVGLITSVLAVLIRQANVAGRLKEIIAEDTH</sequence>
<evidence type="ECO:0000256" key="1">
    <source>
        <dbReference type="SAM" id="Phobius"/>
    </source>
</evidence>
<gene>
    <name evidence="3" type="ORF">HMF3257_17885</name>
</gene>
<reference evidence="3 4" key="1">
    <citation type="submission" date="2018-06" db="EMBL/GenBank/DDBJ databases">
        <title>Spirosoma sp. HMF3257 Genome sequencing and assembly.</title>
        <authorList>
            <person name="Kang H."/>
            <person name="Cha I."/>
            <person name="Kim H."/>
            <person name="Kang J."/>
            <person name="Joh K."/>
        </authorList>
    </citation>
    <scope>NUCLEOTIDE SEQUENCE [LARGE SCALE GENOMIC DNA]</scope>
    <source>
        <strain evidence="3 4">HMF3257</strain>
    </source>
</reference>
<feature type="domain" description="Tyrosine-protein kinase G-rich" evidence="2">
    <location>
        <begin position="276"/>
        <end position="350"/>
    </location>
</feature>
<keyword evidence="1" id="KW-0812">Transmembrane</keyword>
<dbReference type="EMBL" id="QLII01000001">
    <property type="protein sequence ID" value="RAI75568.1"/>
    <property type="molecule type" value="Genomic_DNA"/>
</dbReference>
<dbReference type="Pfam" id="PF13807">
    <property type="entry name" value="GNVR"/>
    <property type="match status" value="1"/>
</dbReference>
<evidence type="ECO:0000259" key="2">
    <source>
        <dbReference type="Pfam" id="PF13807"/>
    </source>
</evidence>